<dbReference type="PROSITE" id="PS50011">
    <property type="entry name" value="PROTEIN_KINASE_DOM"/>
    <property type="match status" value="1"/>
</dbReference>
<comment type="caution">
    <text evidence="2">The sequence shown here is derived from an EMBL/GenBank/DDBJ whole genome shotgun (WGS) entry which is preliminary data.</text>
</comment>
<dbReference type="GO" id="GO:0005524">
    <property type="term" value="F:ATP binding"/>
    <property type="evidence" value="ECO:0007669"/>
    <property type="project" value="InterPro"/>
</dbReference>
<dbReference type="GO" id="GO:0004672">
    <property type="term" value="F:protein kinase activity"/>
    <property type="evidence" value="ECO:0007669"/>
    <property type="project" value="InterPro"/>
</dbReference>
<dbReference type="InterPro" id="IPR011009">
    <property type="entry name" value="Kinase-like_dom_sf"/>
</dbReference>
<evidence type="ECO:0000313" key="3">
    <source>
        <dbReference type="Proteomes" id="UP000282087"/>
    </source>
</evidence>
<sequence length="73" mass="8297">MGGASFAQLEVTQKRRRRQRTTSLFKCTRCAVLNGHEPGVRHKLGIAHRNISPQNIMLDQERCKIGDCGLLHR</sequence>
<evidence type="ECO:0000259" key="1">
    <source>
        <dbReference type="PROSITE" id="PS50011"/>
    </source>
</evidence>
<dbReference type="InterPro" id="IPR000719">
    <property type="entry name" value="Prot_kinase_dom"/>
</dbReference>
<dbReference type="Proteomes" id="UP000282087">
    <property type="component" value="Unassembled WGS sequence"/>
</dbReference>
<dbReference type="EMBL" id="QLLG01000155">
    <property type="protein sequence ID" value="RMX67941.1"/>
    <property type="molecule type" value="Genomic_DNA"/>
</dbReference>
<proteinExistence type="predicted"/>
<gene>
    <name evidence="2" type="ORF">DD238_000571</name>
</gene>
<evidence type="ECO:0000313" key="2">
    <source>
        <dbReference type="EMBL" id="RMX67941.1"/>
    </source>
</evidence>
<name>A0A3M6VPF1_9STRA</name>
<dbReference type="AlphaFoldDB" id="A0A3M6VPF1"/>
<dbReference type="SUPFAM" id="SSF56112">
    <property type="entry name" value="Protein kinase-like (PK-like)"/>
    <property type="match status" value="1"/>
</dbReference>
<feature type="domain" description="Protein kinase" evidence="1">
    <location>
        <begin position="1"/>
        <end position="73"/>
    </location>
</feature>
<reference evidence="2 3" key="1">
    <citation type="submission" date="2018-06" db="EMBL/GenBank/DDBJ databases">
        <title>Comparative genomics of downy mildews reveals potential adaptations to biotrophy.</title>
        <authorList>
            <person name="Fletcher K."/>
            <person name="Klosterman S.J."/>
            <person name="Derevnina L."/>
            <person name="Martin F."/>
            <person name="Koike S."/>
            <person name="Reyes Chin-Wo S."/>
            <person name="Mou B."/>
            <person name="Michelmore R."/>
        </authorList>
    </citation>
    <scope>NUCLEOTIDE SEQUENCE [LARGE SCALE GENOMIC DNA]</scope>
    <source>
        <strain evidence="2 3">R14</strain>
    </source>
</reference>
<dbReference type="Gene3D" id="1.10.510.10">
    <property type="entry name" value="Transferase(Phosphotransferase) domain 1"/>
    <property type="match status" value="1"/>
</dbReference>
<protein>
    <recommendedName>
        <fullName evidence="1">Protein kinase domain-containing protein</fullName>
    </recommendedName>
</protein>
<organism evidence="2 3">
    <name type="scientific">Peronospora effusa</name>
    <dbReference type="NCBI Taxonomy" id="542832"/>
    <lineage>
        <taxon>Eukaryota</taxon>
        <taxon>Sar</taxon>
        <taxon>Stramenopiles</taxon>
        <taxon>Oomycota</taxon>
        <taxon>Peronosporomycetes</taxon>
        <taxon>Peronosporales</taxon>
        <taxon>Peronosporaceae</taxon>
        <taxon>Peronospora</taxon>
    </lineage>
</organism>
<keyword evidence="3" id="KW-1185">Reference proteome</keyword>
<accession>A0A3M6VPF1</accession>